<organism evidence="2 3">
    <name type="scientific">Pseudomonas karstica</name>
    <dbReference type="NCBI Taxonomy" id="1055468"/>
    <lineage>
        <taxon>Bacteria</taxon>
        <taxon>Pseudomonadati</taxon>
        <taxon>Pseudomonadota</taxon>
        <taxon>Gammaproteobacteria</taxon>
        <taxon>Pseudomonadales</taxon>
        <taxon>Pseudomonadaceae</taxon>
        <taxon>Pseudomonas</taxon>
    </lineage>
</organism>
<dbReference type="OrthoDB" id="4461327at2"/>
<reference evidence="2 3" key="1">
    <citation type="submission" date="2019-11" db="EMBL/GenBank/DDBJ databases">
        <title>Pseudmonas karstica sp. nov. and Pseudomonas spelaei sp. nov. from caves.</title>
        <authorList>
            <person name="Zeman M."/>
        </authorList>
    </citation>
    <scope>NUCLEOTIDE SEQUENCE [LARGE SCALE GENOMIC DNA]</scope>
    <source>
        <strain evidence="2 3">CCM 7891</strain>
    </source>
</reference>
<feature type="chain" id="PRO_5030981782" evidence="1">
    <location>
        <begin position="26"/>
        <end position="166"/>
    </location>
</feature>
<protein>
    <submittedName>
        <fullName evidence="2">Protein activator of alkane oxidation PraB</fullName>
    </submittedName>
</protein>
<dbReference type="AlphaFoldDB" id="A0A7X2RS82"/>
<dbReference type="NCBIfam" id="NF041561">
    <property type="entry name" value="PraA"/>
    <property type="match status" value="1"/>
</dbReference>
<proteinExistence type="predicted"/>
<evidence type="ECO:0000313" key="3">
    <source>
        <dbReference type="Proteomes" id="UP000431485"/>
    </source>
</evidence>
<dbReference type="Proteomes" id="UP000431485">
    <property type="component" value="Unassembled WGS sequence"/>
</dbReference>
<sequence length="166" mass="16478">MKSLKTLVCATSFAMCFGVASMASAATIGPVGQTFSTPGGTITVKSPSSFQAPVTCSINFTGVVNANGTATIKGATVGGSNALCSLPKMKNFPTPGWVLTASSTTAGTVTNVGYTISSLVNTDCGPSTIQVAWNGTTLSASNQALSGNCTVSSLSVKPSPALTITP</sequence>
<keyword evidence="3" id="KW-1185">Reference proteome</keyword>
<dbReference type="EMBL" id="WLYI01000007">
    <property type="protein sequence ID" value="MTD19000.1"/>
    <property type="molecule type" value="Genomic_DNA"/>
</dbReference>
<accession>A0A7X2RS82</accession>
<dbReference type="InterPro" id="IPR048133">
    <property type="entry name" value="PraA/PraB-like"/>
</dbReference>
<dbReference type="RefSeq" id="WP_154742719.1">
    <property type="nucleotide sequence ID" value="NZ_JBHSTG010000052.1"/>
</dbReference>
<evidence type="ECO:0000313" key="2">
    <source>
        <dbReference type="EMBL" id="MTD19000.1"/>
    </source>
</evidence>
<gene>
    <name evidence="2" type="ORF">GIR22_07525</name>
</gene>
<evidence type="ECO:0000256" key="1">
    <source>
        <dbReference type="SAM" id="SignalP"/>
    </source>
</evidence>
<dbReference type="NCBIfam" id="NF041562">
    <property type="entry name" value="PraB"/>
    <property type="match status" value="1"/>
</dbReference>
<comment type="caution">
    <text evidence="2">The sequence shown here is derived from an EMBL/GenBank/DDBJ whole genome shotgun (WGS) entry which is preliminary data.</text>
</comment>
<keyword evidence="1" id="KW-0732">Signal</keyword>
<name>A0A7X2RS82_9PSED</name>
<feature type="signal peptide" evidence="1">
    <location>
        <begin position="1"/>
        <end position="25"/>
    </location>
</feature>